<gene>
    <name evidence="1" type="ORF">SAMN04488096_105156</name>
</gene>
<name>A0A1M6EMM9_9FLAO</name>
<protein>
    <submittedName>
        <fullName evidence="1">Uncharacterized protein</fullName>
    </submittedName>
</protein>
<evidence type="ECO:0000313" key="2">
    <source>
        <dbReference type="Proteomes" id="UP000184225"/>
    </source>
</evidence>
<accession>A0A1M6EMM9</accession>
<dbReference type="AlphaFoldDB" id="A0A1M6EMM9"/>
<evidence type="ECO:0000313" key="1">
    <source>
        <dbReference type="EMBL" id="SHI86548.1"/>
    </source>
</evidence>
<proteinExistence type="predicted"/>
<dbReference type="EMBL" id="FQYY01000005">
    <property type="protein sequence ID" value="SHI86548.1"/>
    <property type="molecule type" value="Genomic_DNA"/>
</dbReference>
<dbReference type="Proteomes" id="UP000184225">
    <property type="component" value="Unassembled WGS sequence"/>
</dbReference>
<dbReference type="STRING" id="579105.SAMN04488096_105156"/>
<keyword evidence="2" id="KW-1185">Reference proteome</keyword>
<organism evidence="1 2">
    <name type="scientific">Mesonia phycicola</name>
    <dbReference type="NCBI Taxonomy" id="579105"/>
    <lineage>
        <taxon>Bacteria</taxon>
        <taxon>Pseudomonadati</taxon>
        <taxon>Bacteroidota</taxon>
        <taxon>Flavobacteriia</taxon>
        <taxon>Flavobacteriales</taxon>
        <taxon>Flavobacteriaceae</taxon>
        <taxon>Mesonia</taxon>
    </lineage>
</organism>
<reference evidence="1 2" key="1">
    <citation type="submission" date="2016-11" db="EMBL/GenBank/DDBJ databases">
        <authorList>
            <person name="Jaros S."/>
            <person name="Januszkiewicz K."/>
            <person name="Wedrychowicz H."/>
        </authorList>
    </citation>
    <scope>NUCLEOTIDE SEQUENCE [LARGE SCALE GENOMIC DNA]</scope>
    <source>
        <strain evidence="1 2">DSM 21425</strain>
    </source>
</reference>
<sequence>MTLNFFKDEFLDLLHFNLCSCYAFNIQQSELFKEMLDWTQIFSNQMID</sequence>